<gene>
    <name evidence="3" type="ordered locus">Curi_c28640</name>
</gene>
<dbReference type="HOGENOM" id="CLU_132137_0_0_9"/>
<proteinExistence type="predicted"/>
<dbReference type="EMBL" id="CP003326">
    <property type="protein sequence ID" value="AFS79851.1"/>
    <property type="molecule type" value="Genomic_DNA"/>
</dbReference>
<evidence type="ECO:0008006" key="5">
    <source>
        <dbReference type="Google" id="ProtNLM"/>
    </source>
</evidence>
<dbReference type="Pfam" id="PF09862">
    <property type="entry name" value="DUF2089"/>
    <property type="match status" value="1"/>
</dbReference>
<dbReference type="OrthoDB" id="9797643at2"/>
<dbReference type="InterPro" id="IPR018658">
    <property type="entry name" value="DUF2089"/>
</dbReference>
<dbReference type="Pfam" id="PF22747">
    <property type="entry name" value="Zn_ribbon_DUF2089"/>
    <property type="match status" value="1"/>
</dbReference>
<dbReference type="Proteomes" id="UP000006094">
    <property type="component" value="Chromosome"/>
</dbReference>
<evidence type="ECO:0000259" key="1">
    <source>
        <dbReference type="Pfam" id="PF09862"/>
    </source>
</evidence>
<evidence type="ECO:0000259" key="2">
    <source>
        <dbReference type="Pfam" id="PF22747"/>
    </source>
</evidence>
<dbReference type="KEGG" id="cad:Curi_c28640"/>
<sequence>MKKESIGKCPICSEQITITKMHCEYCETTIEGNFYLCKFCELDNKQKEFLEIFIRSRGNLKEVEKEIGISYPTIRNKLEEITNILNGNCEERNLNKEEILSRINSEDTNSINIIEH</sequence>
<evidence type="ECO:0000313" key="3">
    <source>
        <dbReference type="EMBL" id="AFS79851.1"/>
    </source>
</evidence>
<dbReference type="eggNOG" id="COG3877">
    <property type="taxonomic scope" value="Bacteria"/>
</dbReference>
<evidence type="ECO:0000313" key="4">
    <source>
        <dbReference type="Proteomes" id="UP000006094"/>
    </source>
</evidence>
<feature type="domain" description="DUF2089" evidence="2">
    <location>
        <begin position="9"/>
        <end position="40"/>
    </location>
</feature>
<dbReference type="InterPro" id="IPR053957">
    <property type="entry name" value="DUF2089_Zn_ribbon"/>
</dbReference>
<organism evidence="3 4">
    <name type="scientific">Gottschalkia acidurici (strain ATCC 7906 / DSM 604 / BCRC 14475 / CIP 104303 / KCTC 5404 / NCIMB 10678 / 9a)</name>
    <name type="common">Clostridium acidurici</name>
    <dbReference type="NCBI Taxonomy" id="1128398"/>
    <lineage>
        <taxon>Bacteria</taxon>
        <taxon>Bacillati</taxon>
        <taxon>Bacillota</taxon>
        <taxon>Tissierellia</taxon>
        <taxon>Tissierellales</taxon>
        <taxon>Gottschalkiaceae</taxon>
        <taxon>Gottschalkia</taxon>
    </lineage>
</organism>
<name>K0B5T8_GOTA9</name>
<protein>
    <recommendedName>
        <fullName evidence="5">DUF2089 domain-containing protein</fullName>
    </recommendedName>
</protein>
<reference evidence="3 4" key="1">
    <citation type="journal article" date="2012" name="PLoS ONE">
        <title>The purine-utilizing bacterium Clostridium acidurici 9a: a genome-guided metabolic reconsideration.</title>
        <authorList>
            <person name="Hartwich K."/>
            <person name="Poehlein A."/>
            <person name="Daniel R."/>
        </authorList>
    </citation>
    <scope>NUCLEOTIDE SEQUENCE [LARGE SCALE GENOMIC DNA]</scope>
    <source>
        <strain evidence="4">ATCC 7906 / DSM 604 / BCRC 14475 / CIP 104303 / KCTC 5404 / NCIMB 10678 / 9a</strain>
    </source>
</reference>
<dbReference type="RefSeq" id="WP_014968985.1">
    <property type="nucleotide sequence ID" value="NC_018664.1"/>
</dbReference>
<dbReference type="AlphaFoldDB" id="K0B5T8"/>
<keyword evidence="4" id="KW-1185">Reference proteome</keyword>
<accession>K0B5T8</accession>
<feature type="domain" description="DUF2089" evidence="1">
    <location>
        <begin position="42"/>
        <end position="86"/>
    </location>
</feature>